<feature type="binding site" evidence="4">
    <location>
        <position position="81"/>
    </location>
    <ligand>
        <name>S-adenosyl-L-methionine</name>
        <dbReference type="ChEBI" id="CHEBI:59789"/>
    </ligand>
</feature>
<dbReference type="GO" id="GO:0032259">
    <property type="term" value="P:methylation"/>
    <property type="evidence" value="ECO:0007669"/>
    <property type="project" value="UniProtKB-KW"/>
</dbReference>
<accession>A0A917NM08</accession>
<dbReference type="Gene3D" id="3.40.50.150">
    <property type="entry name" value="Vaccinia Virus protein VP39"/>
    <property type="match status" value="1"/>
</dbReference>
<dbReference type="NCBIfam" id="NF001244">
    <property type="entry name" value="PRK00216.1-5"/>
    <property type="match status" value="1"/>
</dbReference>
<dbReference type="CDD" id="cd02440">
    <property type="entry name" value="AdoMet_MTases"/>
    <property type="match status" value="1"/>
</dbReference>
<dbReference type="SUPFAM" id="SSF53335">
    <property type="entry name" value="S-adenosyl-L-methionine-dependent methyltransferases"/>
    <property type="match status" value="1"/>
</dbReference>
<dbReference type="Proteomes" id="UP000637695">
    <property type="component" value="Unassembled WGS sequence"/>
</dbReference>
<gene>
    <name evidence="4 5" type="primary">menG</name>
    <name evidence="5" type="ORF">GCM10010885_19240</name>
</gene>
<keyword evidence="2 4" id="KW-0808">Transferase</keyword>
<keyword evidence="1 4" id="KW-0489">Methyltransferase</keyword>
<reference evidence="5" key="2">
    <citation type="submission" date="2020-09" db="EMBL/GenBank/DDBJ databases">
        <authorList>
            <person name="Sun Q."/>
            <person name="Ohkuma M."/>
        </authorList>
    </citation>
    <scope>NUCLEOTIDE SEQUENCE</scope>
    <source>
        <strain evidence="5">JCM 18487</strain>
    </source>
</reference>
<feature type="binding site" evidence="4">
    <location>
        <begin position="109"/>
        <end position="110"/>
    </location>
    <ligand>
        <name>S-adenosyl-L-methionine</name>
        <dbReference type="ChEBI" id="CHEBI:59789"/>
    </ligand>
</feature>
<keyword evidence="6" id="KW-1185">Reference proteome</keyword>
<comment type="caution">
    <text evidence="5">The sequence shown here is derived from an EMBL/GenBank/DDBJ whole genome shotgun (WGS) entry which is preliminary data.</text>
</comment>
<dbReference type="GO" id="GO:0009234">
    <property type="term" value="P:menaquinone biosynthetic process"/>
    <property type="evidence" value="ECO:0007669"/>
    <property type="project" value="UniProtKB-UniRule"/>
</dbReference>
<dbReference type="PROSITE" id="PS01184">
    <property type="entry name" value="UBIE_2"/>
    <property type="match status" value="1"/>
</dbReference>
<dbReference type="AlphaFoldDB" id="A0A917NM08"/>
<evidence type="ECO:0000256" key="2">
    <source>
        <dbReference type="ARBA" id="ARBA00022679"/>
    </source>
</evidence>
<dbReference type="GO" id="GO:0043770">
    <property type="term" value="F:demethylmenaquinone methyltransferase activity"/>
    <property type="evidence" value="ECO:0007669"/>
    <property type="project" value="UniProtKB-UniRule"/>
</dbReference>
<evidence type="ECO:0000256" key="3">
    <source>
        <dbReference type="ARBA" id="ARBA00022691"/>
    </source>
</evidence>
<evidence type="ECO:0000256" key="4">
    <source>
        <dbReference type="HAMAP-Rule" id="MF_01813"/>
    </source>
</evidence>
<evidence type="ECO:0000313" key="5">
    <source>
        <dbReference type="EMBL" id="GGJ10214.1"/>
    </source>
</evidence>
<keyword evidence="4" id="KW-0474">Menaquinone biosynthesis</keyword>
<protein>
    <recommendedName>
        <fullName evidence="4">Demethylmenaquinone methyltransferase</fullName>
        <ecNumber evidence="4">2.1.1.163</ecNumber>
    </recommendedName>
</protein>
<dbReference type="EMBL" id="BMOY01000032">
    <property type="protein sequence ID" value="GGJ10214.1"/>
    <property type="molecule type" value="Genomic_DNA"/>
</dbReference>
<dbReference type="EC" id="2.1.1.163" evidence="4"/>
<dbReference type="HAMAP" id="MF_01813">
    <property type="entry name" value="MenG_UbiE_methyltr"/>
    <property type="match status" value="1"/>
</dbReference>
<dbReference type="PANTHER" id="PTHR43591">
    <property type="entry name" value="METHYLTRANSFERASE"/>
    <property type="match status" value="1"/>
</dbReference>
<evidence type="ECO:0000313" key="6">
    <source>
        <dbReference type="Proteomes" id="UP000637695"/>
    </source>
</evidence>
<dbReference type="PANTHER" id="PTHR43591:SF24">
    <property type="entry name" value="2-METHOXY-6-POLYPRENYL-1,4-BENZOQUINOL METHYLASE, MITOCHONDRIAL"/>
    <property type="match status" value="1"/>
</dbReference>
<keyword evidence="3 4" id="KW-0949">S-adenosyl-L-methionine</keyword>
<dbReference type="InterPro" id="IPR023576">
    <property type="entry name" value="UbiE/COQ5_MeTrFase_CS"/>
</dbReference>
<dbReference type="InterPro" id="IPR004033">
    <property type="entry name" value="UbiE/COQ5_MeTrFase"/>
</dbReference>
<comment type="caution">
    <text evidence="4">Lacks conserved residue(s) required for the propagation of feature annotation.</text>
</comment>
<dbReference type="NCBIfam" id="NF001243">
    <property type="entry name" value="PRK00216.1-4"/>
    <property type="match status" value="1"/>
</dbReference>
<dbReference type="NCBIfam" id="TIGR01934">
    <property type="entry name" value="MenG_MenH_UbiE"/>
    <property type="match status" value="1"/>
</dbReference>
<dbReference type="RefSeq" id="WP_188882755.1">
    <property type="nucleotide sequence ID" value="NZ_BMOY01000032.1"/>
</dbReference>
<comment type="function">
    <text evidence="4">Methyltransferase required for the conversion of demethylmenaquinol (DMKH2) to menaquinol (MKH2).</text>
</comment>
<name>A0A917NM08_9BACL</name>
<comment type="similarity">
    <text evidence="4">Belongs to the class I-like SAM-binding methyltransferase superfamily. MenG/UbiE family.</text>
</comment>
<dbReference type="PROSITE" id="PS51608">
    <property type="entry name" value="SAM_MT_UBIE"/>
    <property type="match status" value="1"/>
</dbReference>
<organism evidence="5 6">
    <name type="scientific">Alicyclobacillus cellulosilyticus</name>
    <dbReference type="NCBI Taxonomy" id="1003997"/>
    <lineage>
        <taxon>Bacteria</taxon>
        <taxon>Bacillati</taxon>
        <taxon>Bacillota</taxon>
        <taxon>Bacilli</taxon>
        <taxon>Bacillales</taxon>
        <taxon>Alicyclobacillaceae</taxon>
        <taxon>Alicyclobacillus</taxon>
    </lineage>
</organism>
<feature type="binding site" evidence="4">
    <location>
        <position position="60"/>
    </location>
    <ligand>
        <name>S-adenosyl-L-methionine</name>
        <dbReference type="ChEBI" id="CHEBI:59789"/>
    </ligand>
</feature>
<proteinExistence type="inferred from homology"/>
<comment type="catalytic activity">
    <reaction evidence="4">
        <text>a 2-demethylmenaquinol + S-adenosyl-L-methionine = a menaquinol + S-adenosyl-L-homocysteine + H(+)</text>
        <dbReference type="Rhea" id="RHEA:42640"/>
        <dbReference type="Rhea" id="RHEA-COMP:9539"/>
        <dbReference type="Rhea" id="RHEA-COMP:9563"/>
        <dbReference type="ChEBI" id="CHEBI:15378"/>
        <dbReference type="ChEBI" id="CHEBI:18151"/>
        <dbReference type="ChEBI" id="CHEBI:55437"/>
        <dbReference type="ChEBI" id="CHEBI:57856"/>
        <dbReference type="ChEBI" id="CHEBI:59789"/>
        <dbReference type="EC" id="2.1.1.163"/>
    </reaction>
</comment>
<dbReference type="Pfam" id="PF01209">
    <property type="entry name" value="Ubie_methyltran"/>
    <property type="match status" value="1"/>
</dbReference>
<dbReference type="InterPro" id="IPR029063">
    <property type="entry name" value="SAM-dependent_MTases_sf"/>
</dbReference>
<comment type="pathway">
    <text evidence="4">Quinol/quinone metabolism; menaquinone biosynthesis; menaquinol from 1,4-dihydroxy-2-naphthoate: step 2/2.</text>
</comment>
<reference evidence="5" key="1">
    <citation type="journal article" date="2014" name="Int. J. Syst. Evol. Microbiol.">
        <title>Complete genome sequence of Corynebacterium casei LMG S-19264T (=DSM 44701T), isolated from a smear-ripened cheese.</title>
        <authorList>
            <consortium name="US DOE Joint Genome Institute (JGI-PGF)"/>
            <person name="Walter F."/>
            <person name="Albersmeier A."/>
            <person name="Kalinowski J."/>
            <person name="Ruckert C."/>
        </authorList>
    </citation>
    <scope>NUCLEOTIDE SEQUENCE</scope>
    <source>
        <strain evidence="5">JCM 18487</strain>
    </source>
</reference>
<sequence>MVAKEQKASFVHEVFAQIAGQYDWKNSVLSFGQHKVWRAVAMRKLRVPPGARALDVAAGTGDWSLALAKAVGANGHVTGLDFCDDMLEVARRKAAARGLADRISWVHGDAMALPFPDDTFDVATIGFALRNVPDVVQVLREMRRVVKPGGKVVSLELSKPEWPVFRELYYFYFYKVVPRLGAWLVGKEVPYAWLPASLTDFPDRRGLEQRFREAGLTRVVSYALTGGVAALHMGWKDEG</sequence>
<evidence type="ECO:0000256" key="1">
    <source>
        <dbReference type="ARBA" id="ARBA00022603"/>
    </source>
</evidence>